<evidence type="ECO:0000313" key="14">
    <source>
        <dbReference type="Proteomes" id="UP001596447"/>
    </source>
</evidence>
<keyword evidence="14" id="KW-1185">Reference proteome</keyword>
<feature type="transmembrane region" description="Helical" evidence="12">
    <location>
        <begin position="239"/>
        <end position="263"/>
    </location>
</feature>
<dbReference type="GO" id="GO:0006813">
    <property type="term" value="P:potassium ion transport"/>
    <property type="evidence" value="ECO:0007669"/>
    <property type="project" value="UniProtKB-KW"/>
</dbReference>
<keyword evidence="4" id="KW-1003">Cell membrane</keyword>
<dbReference type="Pfam" id="PF02386">
    <property type="entry name" value="TrkH"/>
    <property type="match status" value="1"/>
</dbReference>
<feature type="transmembrane region" description="Helical" evidence="12">
    <location>
        <begin position="186"/>
        <end position="205"/>
    </location>
</feature>
<evidence type="ECO:0000256" key="9">
    <source>
        <dbReference type="ARBA" id="ARBA00022989"/>
    </source>
</evidence>
<gene>
    <name evidence="13" type="ORF">ACFQJ9_04875</name>
</gene>
<evidence type="ECO:0000256" key="2">
    <source>
        <dbReference type="ARBA" id="ARBA00009137"/>
    </source>
</evidence>
<feature type="transmembrane region" description="Helical" evidence="12">
    <location>
        <begin position="348"/>
        <end position="373"/>
    </location>
</feature>
<dbReference type="AlphaFoldDB" id="A0ABD5Z144"/>
<dbReference type="EMBL" id="JBHTAR010000011">
    <property type="protein sequence ID" value="MFC7198758.1"/>
    <property type="molecule type" value="Genomic_DNA"/>
</dbReference>
<keyword evidence="6" id="KW-0633">Potassium transport</keyword>
<feature type="transmembrane region" description="Helical" evidence="12">
    <location>
        <begin position="139"/>
        <end position="165"/>
    </location>
</feature>
<keyword evidence="8" id="KW-0630">Potassium</keyword>
<evidence type="ECO:0000256" key="5">
    <source>
        <dbReference type="ARBA" id="ARBA00022519"/>
    </source>
</evidence>
<feature type="transmembrane region" description="Helical" evidence="12">
    <location>
        <begin position="70"/>
        <end position="90"/>
    </location>
</feature>
<keyword evidence="9 12" id="KW-1133">Transmembrane helix</keyword>
<dbReference type="Proteomes" id="UP001596447">
    <property type="component" value="Unassembled WGS sequence"/>
</dbReference>
<feature type="transmembrane region" description="Helical" evidence="12">
    <location>
        <begin position="40"/>
        <end position="58"/>
    </location>
</feature>
<reference evidence="13 14" key="1">
    <citation type="journal article" date="2019" name="Int. J. Syst. Evol. Microbiol.">
        <title>The Global Catalogue of Microorganisms (GCM) 10K type strain sequencing project: providing services to taxonomists for standard genome sequencing and annotation.</title>
        <authorList>
            <consortium name="The Broad Institute Genomics Platform"/>
            <consortium name="The Broad Institute Genome Sequencing Center for Infectious Disease"/>
            <person name="Wu L."/>
            <person name="Ma J."/>
        </authorList>
    </citation>
    <scope>NUCLEOTIDE SEQUENCE [LARGE SCALE GENOMIC DNA]</scope>
    <source>
        <strain evidence="13 14">XZGYJ-43</strain>
    </source>
</reference>
<keyword evidence="7 12" id="KW-0812">Transmembrane</keyword>
<organism evidence="13 14">
    <name type="scientific">Halospeciosus flavus</name>
    <dbReference type="NCBI Taxonomy" id="3032283"/>
    <lineage>
        <taxon>Archaea</taxon>
        <taxon>Methanobacteriati</taxon>
        <taxon>Methanobacteriota</taxon>
        <taxon>Stenosarchaea group</taxon>
        <taxon>Halobacteria</taxon>
        <taxon>Halobacteriales</taxon>
        <taxon>Halobacteriaceae</taxon>
        <taxon>Halospeciosus</taxon>
    </lineage>
</organism>
<evidence type="ECO:0000256" key="7">
    <source>
        <dbReference type="ARBA" id="ARBA00022692"/>
    </source>
</evidence>
<feature type="transmembrane region" description="Helical" evidence="12">
    <location>
        <begin position="411"/>
        <end position="431"/>
    </location>
</feature>
<keyword evidence="5" id="KW-0997">Cell inner membrane</keyword>
<dbReference type="PIRSF" id="PIRSF006247">
    <property type="entry name" value="TrkH"/>
    <property type="match status" value="1"/>
</dbReference>
<evidence type="ECO:0000256" key="4">
    <source>
        <dbReference type="ARBA" id="ARBA00022475"/>
    </source>
</evidence>
<evidence type="ECO:0000313" key="13">
    <source>
        <dbReference type="EMBL" id="MFC7198758.1"/>
    </source>
</evidence>
<keyword evidence="11 12" id="KW-0472">Membrane</keyword>
<dbReference type="RefSeq" id="WP_279528716.1">
    <property type="nucleotide sequence ID" value="NZ_CP122312.1"/>
</dbReference>
<feature type="transmembrane region" description="Helical" evidence="12">
    <location>
        <begin position="476"/>
        <end position="496"/>
    </location>
</feature>
<evidence type="ECO:0000256" key="3">
    <source>
        <dbReference type="ARBA" id="ARBA00022448"/>
    </source>
</evidence>
<evidence type="ECO:0000256" key="6">
    <source>
        <dbReference type="ARBA" id="ARBA00022538"/>
    </source>
</evidence>
<dbReference type="PANTHER" id="PTHR32024:SF2">
    <property type="entry name" value="TRK SYSTEM POTASSIUM UPTAKE PROTEIN TRKG-RELATED"/>
    <property type="match status" value="1"/>
</dbReference>
<dbReference type="InterPro" id="IPR003445">
    <property type="entry name" value="Cat_transpt"/>
</dbReference>
<evidence type="ECO:0000256" key="11">
    <source>
        <dbReference type="ARBA" id="ARBA00023136"/>
    </source>
</evidence>
<proteinExistence type="inferred from homology"/>
<dbReference type="GO" id="GO:0005886">
    <property type="term" value="C:plasma membrane"/>
    <property type="evidence" value="ECO:0007669"/>
    <property type="project" value="UniProtKB-SubCell"/>
</dbReference>
<feature type="transmembrane region" description="Helical" evidence="12">
    <location>
        <begin position="284"/>
        <end position="302"/>
    </location>
</feature>
<evidence type="ECO:0000256" key="8">
    <source>
        <dbReference type="ARBA" id="ARBA00022958"/>
    </source>
</evidence>
<evidence type="ECO:0000256" key="12">
    <source>
        <dbReference type="SAM" id="Phobius"/>
    </source>
</evidence>
<dbReference type="PANTHER" id="PTHR32024">
    <property type="entry name" value="TRK SYSTEM POTASSIUM UPTAKE PROTEIN TRKG-RELATED"/>
    <property type="match status" value="1"/>
</dbReference>
<comment type="similarity">
    <text evidence="2">Belongs to the TrkH potassium transport family.</text>
</comment>
<dbReference type="InterPro" id="IPR004772">
    <property type="entry name" value="TrkH"/>
</dbReference>
<evidence type="ECO:0000256" key="1">
    <source>
        <dbReference type="ARBA" id="ARBA00004429"/>
    </source>
</evidence>
<comment type="caution">
    <text evidence="13">The sequence shown here is derived from an EMBL/GenBank/DDBJ whole genome shotgun (WGS) entry which is preliminary data.</text>
</comment>
<evidence type="ECO:0000256" key="10">
    <source>
        <dbReference type="ARBA" id="ARBA00023065"/>
    </source>
</evidence>
<feature type="transmembrane region" description="Helical" evidence="12">
    <location>
        <begin position="12"/>
        <end position="34"/>
    </location>
</feature>
<name>A0ABD5Z144_9EURY</name>
<sequence length="503" mass="52522">MLRVDWRAALGYTGRVLTWFAATLALPAAVALLADEALRPFAATGLFVLAVGLGLSRLGETDGLGPREAILTVALVWFAVGALGALPYVLAGSGTTARPVNAVFESFSGFTTTGATVMASISVETHGAALMLWRQETQWLGGMGIVVLAVALFPELSVGGTRLVGAEAPGPRTQKLTPRIVETARVLWLTYVALTALEVVALYGLHLAGLAPRMDLYAAVAHGFTTMPTGGFSPQARSVAAFSAAVQWVVVPFMVVAGVNFALFYRAFDDRSLAAFREDTEFRAYLGVLGAAVALVAGLLVVGDTRASLAGDGFALARHATFQAISIVTTTGYASADFATWGVPIQTLLVVAMFLGGSAGSTASAVKIVRWVVVSKSIRRTLLTTAHPAAMQPVRLGDDLLDERTVRGVHAFTLLYLLLFVVGTLAVLALGTTDGTSLSALEAASAAAATLGNVGPGVGTVGPMENYLGFPASTKLLLAALMYLGRLEVLTVLVLFTESYWRV</sequence>
<keyword evidence="10" id="KW-0406">Ion transport</keyword>
<accession>A0ABD5Z144</accession>
<keyword evidence="3" id="KW-0813">Transport</keyword>
<comment type="subcellular location">
    <subcellularLocation>
        <location evidence="1">Cell inner membrane</location>
        <topology evidence="1">Multi-pass membrane protein</topology>
    </subcellularLocation>
</comment>
<protein>
    <submittedName>
        <fullName evidence="13">TrkH family potassium uptake protein</fullName>
    </submittedName>
</protein>